<protein>
    <submittedName>
        <fullName evidence="2">DeSI-like protein</fullName>
    </submittedName>
</protein>
<proteinExistence type="predicted"/>
<feature type="region of interest" description="Disordered" evidence="1">
    <location>
        <begin position="140"/>
        <end position="176"/>
    </location>
</feature>
<reference evidence="3" key="1">
    <citation type="journal article" date="2019" name="Plant Biotechnol. J.">
        <title>Genome sequencing of the Australian wild diploid species Gossypium australe highlights disease resistance and delayed gland morphogenesis.</title>
        <authorList>
            <person name="Cai Y."/>
            <person name="Cai X."/>
            <person name="Wang Q."/>
            <person name="Wang P."/>
            <person name="Zhang Y."/>
            <person name="Cai C."/>
            <person name="Xu Y."/>
            <person name="Wang K."/>
            <person name="Zhou Z."/>
            <person name="Wang C."/>
            <person name="Geng S."/>
            <person name="Li B."/>
            <person name="Dong Q."/>
            <person name="Hou Y."/>
            <person name="Wang H."/>
            <person name="Ai P."/>
            <person name="Liu Z."/>
            <person name="Yi F."/>
            <person name="Sun M."/>
            <person name="An G."/>
            <person name="Cheng J."/>
            <person name="Zhang Y."/>
            <person name="Shi Q."/>
            <person name="Xie Y."/>
            <person name="Shi X."/>
            <person name="Chang Y."/>
            <person name="Huang F."/>
            <person name="Chen Y."/>
            <person name="Hong S."/>
            <person name="Mi L."/>
            <person name="Sun Q."/>
            <person name="Zhang L."/>
            <person name="Zhou B."/>
            <person name="Peng R."/>
            <person name="Zhang X."/>
            <person name="Liu F."/>
        </authorList>
    </citation>
    <scope>NUCLEOTIDE SEQUENCE [LARGE SCALE GENOMIC DNA]</scope>
    <source>
        <strain evidence="3">cv. PA1801</strain>
    </source>
</reference>
<dbReference type="OrthoDB" id="412286at2759"/>
<accession>A0A5B6W8U9</accession>
<name>A0A5B6W8U9_9ROSI</name>
<keyword evidence="3" id="KW-1185">Reference proteome</keyword>
<evidence type="ECO:0000256" key="1">
    <source>
        <dbReference type="SAM" id="MobiDB-lite"/>
    </source>
</evidence>
<feature type="compositionally biased region" description="Pro residues" evidence="1">
    <location>
        <begin position="157"/>
        <end position="169"/>
    </location>
</feature>
<organism evidence="2 3">
    <name type="scientific">Gossypium australe</name>
    <dbReference type="NCBI Taxonomy" id="47621"/>
    <lineage>
        <taxon>Eukaryota</taxon>
        <taxon>Viridiplantae</taxon>
        <taxon>Streptophyta</taxon>
        <taxon>Embryophyta</taxon>
        <taxon>Tracheophyta</taxon>
        <taxon>Spermatophyta</taxon>
        <taxon>Magnoliopsida</taxon>
        <taxon>eudicotyledons</taxon>
        <taxon>Gunneridae</taxon>
        <taxon>Pentapetalae</taxon>
        <taxon>rosids</taxon>
        <taxon>malvids</taxon>
        <taxon>Malvales</taxon>
        <taxon>Malvaceae</taxon>
        <taxon>Malvoideae</taxon>
        <taxon>Gossypium</taxon>
    </lineage>
</organism>
<dbReference type="EMBL" id="SMMG02000004">
    <property type="protein sequence ID" value="KAA3477704.1"/>
    <property type="molecule type" value="Genomic_DNA"/>
</dbReference>
<sequence>MMFCFKQLFKDKEEVASGISFHPPFPLRHLTKPVTVQALSNAMVGLPILKGQPCKSSSLPVGSNNSLAYSYQDCHGRHSFSRFLQFELCLELELVGNFMLTIDDDGTCDECIGFLCNCVLPAELNETKVRQVRSEGKLQPVEKKLRSQSSKFVPSSKPLPPLKSCPPGPAMSSRQRRCIPSSSLIHSSSTSSLSLKL</sequence>
<dbReference type="Proteomes" id="UP000325315">
    <property type="component" value="Unassembled WGS sequence"/>
</dbReference>
<evidence type="ECO:0000313" key="2">
    <source>
        <dbReference type="EMBL" id="KAA3477704.1"/>
    </source>
</evidence>
<comment type="caution">
    <text evidence="2">The sequence shown here is derived from an EMBL/GenBank/DDBJ whole genome shotgun (WGS) entry which is preliminary data.</text>
</comment>
<dbReference type="AlphaFoldDB" id="A0A5B6W8U9"/>
<evidence type="ECO:0000313" key="3">
    <source>
        <dbReference type="Proteomes" id="UP000325315"/>
    </source>
</evidence>
<gene>
    <name evidence="2" type="ORF">EPI10_011573</name>
</gene>